<keyword evidence="2" id="KW-0472">Membrane</keyword>
<feature type="transmembrane region" description="Helical" evidence="2">
    <location>
        <begin position="427"/>
        <end position="450"/>
    </location>
</feature>
<evidence type="ECO:0000313" key="4">
    <source>
        <dbReference type="Proteomes" id="UP000694888"/>
    </source>
</evidence>
<sequence>MTGGTKRSQRRLLLVLFLLLVVRGTLAASGTIQPPQLTSKDDNRDVGAGKNVGDSHTATNTSDNETVNEDDNRTPSHHDNIKHQTRAGSSGDEQIDTHGVTGGHTENNGDKSATKENPTASARPRTVDPAQEDHDNNVPQRPAQPPVTRPGKNTIPQLAKPADAGTLTDDQIPQEAKTKPGRDLQPSPGQDSATSDKDTNETIDPDRETPADGPHQTTGYDKPVKPQRSGAQTLHDKSHKGASTVIQKIQSETDAPPPSQTKEGEQDPGKMNPTQTQQEEKDVQRARKDVEDDKNVKGGEREKEADGRELGGAVAGNLGRVHSFAAQHVLDNRTFTHLNISLTNEGHAVNVDWSFASNDSRITGFVVCYRISEREQYDSSKLGLQVRSFTLHSLHKDEDYEICVHAMINTTVIQESCAEWSEDSLKMVTGIMAGVLFLVPCLIALFWILYKDRRVSKMYNKLSHKDKDAQTFVPKGHAHQHVDLEEGVYKEKQHHHSHHHDHHHHHPHQHANTDAKTAQPKTLSTTASKMNGGLGHQNTTIKPEAQSLTTKVNGQDVQPFAKVINGHKHGSEPTSPGNDTHSSPKAPSKSSPRQIKLKTPKTSGPSPSSSPSTLQEGIALKASPDGIPLASSTDTDVACYQRIDPATNAPSPCELARPGASQAGVSIVTNTSGAYGNGGQV</sequence>
<reference evidence="5 6" key="1">
    <citation type="submission" date="2025-05" db="UniProtKB">
        <authorList>
            <consortium name="RefSeq"/>
        </authorList>
    </citation>
    <scope>IDENTIFICATION</scope>
</reference>
<dbReference type="SUPFAM" id="SSF49265">
    <property type="entry name" value="Fibronectin type III"/>
    <property type="match status" value="1"/>
</dbReference>
<feature type="region of interest" description="Disordered" evidence="1">
    <location>
        <begin position="31"/>
        <end position="310"/>
    </location>
</feature>
<feature type="region of interest" description="Disordered" evidence="1">
    <location>
        <begin position="489"/>
        <end position="520"/>
    </location>
</feature>
<keyword evidence="2" id="KW-0812">Transmembrane</keyword>
<organism evidence="4 5">
    <name type="scientific">Aplysia californica</name>
    <name type="common">California sea hare</name>
    <dbReference type="NCBI Taxonomy" id="6500"/>
    <lineage>
        <taxon>Eukaryota</taxon>
        <taxon>Metazoa</taxon>
        <taxon>Spiralia</taxon>
        <taxon>Lophotrochozoa</taxon>
        <taxon>Mollusca</taxon>
        <taxon>Gastropoda</taxon>
        <taxon>Heterobranchia</taxon>
        <taxon>Euthyneura</taxon>
        <taxon>Tectipleura</taxon>
        <taxon>Aplysiida</taxon>
        <taxon>Aplysioidea</taxon>
        <taxon>Aplysiidae</taxon>
        <taxon>Aplysia</taxon>
    </lineage>
</organism>
<dbReference type="GeneID" id="101857953"/>
<feature type="compositionally biased region" description="Basic residues" evidence="1">
    <location>
        <begin position="492"/>
        <end position="509"/>
    </location>
</feature>
<evidence type="ECO:0000256" key="2">
    <source>
        <dbReference type="SAM" id="Phobius"/>
    </source>
</evidence>
<accession>A0ABM0JTE5</accession>
<dbReference type="InterPro" id="IPR003961">
    <property type="entry name" value="FN3_dom"/>
</dbReference>
<evidence type="ECO:0000256" key="1">
    <source>
        <dbReference type="SAM" id="MobiDB-lite"/>
    </source>
</evidence>
<evidence type="ECO:0000313" key="5">
    <source>
        <dbReference type="RefSeq" id="XP_005101047.1"/>
    </source>
</evidence>
<dbReference type="CDD" id="cd00063">
    <property type="entry name" value="FN3"/>
    <property type="match status" value="1"/>
</dbReference>
<evidence type="ECO:0000313" key="6">
    <source>
        <dbReference type="RefSeq" id="XP_005101048.1"/>
    </source>
</evidence>
<name>A0ABM0JTE5_APLCA</name>
<dbReference type="Proteomes" id="UP000694888">
    <property type="component" value="Unplaced"/>
</dbReference>
<dbReference type="RefSeq" id="XP_005101048.1">
    <property type="nucleotide sequence ID" value="XM_005100991.3"/>
</dbReference>
<gene>
    <name evidence="5 6" type="primary">LOC101857953</name>
</gene>
<dbReference type="InterPro" id="IPR036116">
    <property type="entry name" value="FN3_sf"/>
</dbReference>
<feature type="chain" id="PRO_5045021106" evidence="3">
    <location>
        <begin position="28"/>
        <end position="681"/>
    </location>
</feature>
<feature type="compositionally biased region" description="Polar residues" evidence="1">
    <location>
        <begin position="572"/>
        <end position="581"/>
    </location>
</feature>
<feature type="compositionally biased region" description="Polar residues" evidence="1">
    <location>
        <begin position="54"/>
        <end position="65"/>
    </location>
</feature>
<proteinExistence type="predicted"/>
<keyword evidence="3" id="KW-0732">Signal</keyword>
<evidence type="ECO:0000256" key="3">
    <source>
        <dbReference type="SAM" id="SignalP"/>
    </source>
</evidence>
<feature type="compositionally biased region" description="Basic and acidic residues" evidence="1">
    <location>
        <begin position="278"/>
        <end position="309"/>
    </location>
</feature>
<feature type="compositionally biased region" description="Basic and acidic residues" evidence="1">
    <location>
        <begin position="194"/>
        <end position="210"/>
    </location>
</feature>
<feature type="compositionally biased region" description="Basic and acidic residues" evidence="1">
    <location>
        <begin position="70"/>
        <end position="82"/>
    </location>
</feature>
<feature type="compositionally biased region" description="Low complexity" evidence="1">
    <location>
        <begin position="583"/>
        <end position="592"/>
    </location>
</feature>
<keyword evidence="2" id="KW-1133">Transmembrane helix</keyword>
<dbReference type="RefSeq" id="XP_005101047.1">
    <property type="nucleotide sequence ID" value="XM_005100990.3"/>
</dbReference>
<feature type="compositionally biased region" description="Polar residues" evidence="1">
    <location>
        <begin position="244"/>
        <end position="253"/>
    </location>
</feature>
<protein>
    <submittedName>
        <fullName evidence="5 6">Uncharacterized protein LOC101857953</fullName>
    </submittedName>
</protein>
<keyword evidence="4" id="KW-1185">Reference proteome</keyword>
<dbReference type="Gene3D" id="2.60.40.10">
    <property type="entry name" value="Immunoglobulins"/>
    <property type="match status" value="1"/>
</dbReference>
<feature type="region of interest" description="Disordered" evidence="1">
    <location>
        <begin position="565"/>
        <end position="615"/>
    </location>
</feature>
<dbReference type="InterPro" id="IPR013783">
    <property type="entry name" value="Ig-like_fold"/>
</dbReference>
<feature type="signal peptide" evidence="3">
    <location>
        <begin position="1"/>
        <end position="27"/>
    </location>
</feature>
<feature type="compositionally biased region" description="Low complexity" evidence="1">
    <location>
        <begin position="600"/>
        <end position="614"/>
    </location>
</feature>